<dbReference type="InterPro" id="IPR002130">
    <property type="entry name" value="Cyclophilin-type_PPIase_dom"/>
</dbReference>
<dbReference type="GO" id="GO:0005681">
    <property type="term" value="C:spliceosomal complex"/>
    <property type="evidence" value="ECO:0007669"/>
    <property type="project" value="UniProtKB-KW"/>
</dbReference>
<dbReference type="Pfam" id="PF04641">
    <property type="entry name" value="Rtf2"/>
    <property type="match status" value="1"/>
</dbReference>
<dbReference type="Proteomes" id="UP001627154">
    <property type="component" value="Unassembled WGS sequence"/>
</dbReference>
<keyword evidence="10" id="KW-0833">Ubl conjugation pathway</keyword>
<comment type="similarity">
    <text evidence="4">Belongs to the cyclophilin-type PPIase family. PPIL2 subfamily.</text>
</comment>
<dbReference type="Pfam" id="PF00160">
    <property type="entry name" value="Pro_isomerase"/>
    <property type="match status" value="1"/>
</dbReference>
<evidence type="ECO:0000256" key="13">
    <source>
        <dbReference type="ARBA" id="ARBA00023054"/>
    </source>
</evidence>
<evidence type="ECO:0000256" key="20">
    <source>
        <dbReference type="ARBA" id="ARBA00079124"/>
    </source>
</evidence>
<organism evidence="25 26">
    <name type="scientific">Trichogramma kaykai</name>
    <dbReference type="NCBI Taxonomy" id="54128"/>
    <lineage>
        <taxon>Eukaryota</taxon>
        <taxon>Metazoa</taxon>
        <taxon>Ecdysozoa</taxon>
        <taxon>Arthropoda</taxon>
        <taxon>Hexapoda</taxon>
        <taxon>Insecta</taxon>
        <taxon>Pterygota</taxon>
        <taxon>Neoptera</taxon>
        <taxon>Endopterygota</taxon>
        <taxon>Hymenoptera</taxon>
        <taxon>Apocrita</taxon>
        <taxon>Proctotrupomorpha</taxon>
        <taxon>Chalcidoidea</taxon>
        <taxon>Trichogrammatidae</taxon>
        <taxon>Trichogramma</taxon>
    </lineage>
</organism>
<evidence type="ECO:0000256" key="22">
    <source>
        <dbReference type="SAM" id="MobiDB-lite"/>
    </source>
</evidence>
<dbReference type="CDD" id="cd01923">
    <property type="entry name" value="cyclophilin_RING"/>
    <property type="match status" value="1"/>
</dbReference>
<protein>
    <recommendedName>
        <fullName evidence="18">RING-type E3 ubiquitin-protein ligase PPIL2</fullName>
        <ecNumber evidence="5">2.3.2.27</ecNumber>
    </recommendedName>
    <alternativeName>
        <fullName evidence="20">CYC4</fullName>
    </alternativeName>
    <alternativeName>
        <fullName evidence="19">Probable inactive peptidyl-prolyl cis-trans isomerase-like 2</fullName>
    </alternativeName>
</protein>
<proteinExistence type="inferred from homology"/>
<dbReference type="Gene3D" id="3.30.40.10">
    <property type="entry name" value="Zinc/RING finger domain, C3HC4 (zinc finger)"/>
    <property type="match status" value="1"/>
</dbReference>
<evidence type="ECO:0000256" key="16">
    <source>
        <dbReference type="ARBA" id="ARBA00059251"/>
    </source>
</evidence>
<dbReference type="Gene3D" id="2.40.100.10">
    <property type="entry name" value="Cyclophilin-like"/>
    <property type="match status" value="1"/>
</dbReference>
<reference evidence="25 26" key="1">
    <citation type="journal article" date="2024" name="bioRxiv">
        <title>A reference genome for Trichogramma kaykai: A tiny desert-dwelling parasitoid wasp with competing sex-ratio distorters.</title>
        <authorList>
            <person name="Culotta J."/>
            <person name="Lindsey A.R."/>
        </authorList>
    </citation>
    <scope>NUCLEOTIDE SEQUENCE [LARGE SCALE GENOMIC DNA]</scope>
    <source>
        <strain evidence="25 26">KSX58</strain>
    </source>
</reference>
<dbReference type="InterPro" id="IPR003613">
    <property type="entry name" value="Ubox_domain"/>
</dbReference>
<comment type="subunit">
    <text evidence="17">Component of the minor spliceosome, which splices U12-type introns. Within this complex, interacts with PRPF8/PRP8, EFTUD2/SNU114 and PLRG1. Interacts with isoform 2 of BSG. Interacts (via the PPIase cyclophilin-type domain) with CRNKL1; they may form a trimeric complex with HSP90.</text>
</comment>
<dbReference type="PROSITE" id="PS51698">
    <property type="entry name" value="U_BOX"/>
    <property type="match status" value="1"/>
</dbReference>
<keyword evidence="7" id="KW-0507">mRNA processing</keyword>
<evidence type="ECO:0000256" key="10">
    <source>
        <dbReference type="ARBA" id="ARBA00022786"/>
    </source>
</evidence>
<sequence length="522" mass="59343">MGKRQHQKDKMYLTYTEWTTLYGGKASGTSTNTHEDSTFRRLPFDHCCLSLQPFEHPYCDTDGNIFDLEALLPYVKHYKHNPVTGKPIDPKSLTKLNFFKNADGDYHCPVLFKPFLKHSHIVAIKTTGNVFSYEAIEQLNIKSRHWKDLITDEPFTRKDIITIQDPSNARKFNLSTFHHIKHNLRVEDEEITKERKDPNAKLKTVSSTAKDVLIELEKTYKPAEQEKLKVAEKADKFNAAPYSTGAAAAGFTSTVMPVVRTTDAAILDEDVVRYERVKKKGYVKLVTNLGPLNLELHCDLVPKTCENFLKHCKNGYYNGTKFHRSIKNFMIQGGDPTNTGKGGTSIWGKPFEDEFKPNLVHQGRGILSMANSGTDTNGSQFFITFRSCRHLDNKHTVFGKIVGGLETLNELEKIEVDNKDRPIEDIIIQIAQIYVDPYEEVDEQLAKDRAEDLEKQAKEAAEKNKSKIKEKDNVLKVYRPGVGKYVNPTKDQSKVEPSTSTNSEVPAKKSKIVRTDFSFSSW</sequence>
<evidence type="ECO:0000256" key="8">
    <source>
        <dbReference type="ARBA" id="ARBA00022679"/>
    </source>
</evidence>
<evidence type="ECO:0000256" key="3">
    <source>
        <dbReference type="ARBA" id="ARBA00004906"/>
    </source>
</evidence>
<dbReference type="GO" id="GO:0006397">
    <property type="term" value="P:mRNA processing"/>
    <property type="evidence" value="ECO:0007669"/>
    <property type="project" value="UniProtKB-KW"/>
</dbReference>
<evidence type="ECO:0000259" key="24">
    <source>
        <dbReference type="PROSITE" id="PS51698"/>
    </source>
</evidence>
<dbReference type="InterPro" id="IPR029000">
    <property type="entry name" value="Cyclophilin-like_dom_sf"/>
</dbReference>
<dbReference type="InterPro" id="IPR013083">
    <property type="entry name" value="Znf_RING/FYVE/PHD"/>
</dbReference>
<dbReference type="PRINTS" id="PR00153">
    <property type="entry name" value="CSAPPISMRASE"/>
</dbReference>
<evidence type="ECO:0000256" key="14">
    <source>
        <dbReference type="ARBA" id="ARBA00023187"/>
    </source>
</evidence>
<dbReference type="AlphaFoldDB" id="A0ABD2W348"/>
<evidence type="ECO:0000256" key="18">
    <source>
        <dbReference type="ARBA" id="ARBA00073734"/>
    </source>
</evidence>
<gene>
    <name evidence="25" type="ORF">TKK_017381</name>
</gene>
<evidence type="ECO:0000256" key="7">
    <source>
        <dbReference type="ARBA" id="ARBA00022664"/>
    </source>
</evidence>
<evidence type="ECO:0000259" key="23">
    <source>
        <dbReference type="PROSITE" id="PS50072"/>
    </source>
</evidence>
<comment type="subcellular location">
    <subcellularLocation>
        <location evidence="2">Nucleus</location>
    </subcellularLocation>
</comment>
<evidence type="ECO:0000256" key="2">
    <source>
        <dbReference type="ARBA" id="ARBA00004123"/>
    </source>
</evidence>
<keyword evidence="9" id="KW-0747">Spliceosome</keyword>
<evidence type="ECO:0000256" key="11">
    <source>
        <dbReference type="ARBA" id="ARBA00022843"/>
    </source>
</evidence>
<evidence type="ECO:0000256" key="5">
    <source>
        <dbReference type="ARBA" id="ARBA00012483"/>
    </source>
</evidence>
<evidence type="ECO:0000313" key="25">
    <source>
        <dbReference type="EMBL" id="KAL3387460.1"/>
    </source>
</evidence>
<dbReference type="SUPFAM" id="SSF50891">
    <property type="entry name" value="Cyclophilin-like"/>
    <property type="match status" value="1"/>
</dbReference>
<dbReference type="FunFam" id="2.40.100.10:FF:000018">
    <property type="entry name" value="Peptidyl-prolyl cis-trans isomerase-like 2"/>
    <property type="match status" value="1"/>
</dbReference>
<dbReference type="SUPFAM" id="SSF57850">
    <property type="entry name" value="RING/U-box"/>
    <property type="match status" value="1"/>
</dbReference>
<evidence type="ECO:0000256" key="21">
    <source>
        <dbReference type="SAM" id="Coils"/>
    </source>
</evidence>
<feature type="domain" description="PPIase cyclophilin-type" evidence="23">
    <location>
        <begin position="287"/>
        <end position="433"/>
    </location>
</feature>
<evidence type="ECO:0000256" key="15">
    <source>
        <dbReference type="ARBA" id="ARBA00023242"/>
    </source>
</evidence>
<dbReference type="GO" id="GO:0008380">
    <property type="term" value="P:RNA splicing"/>
    <property type="evidence" value="ECO:0007669"/>
    <property type="project" value="UniProtKB-KW"/>
</dbReference>
<name>A0ABD2W348_9HYME</name>
<comment type="pathway">
    <text evidence="3">Protein modification; protein ubiquitination.</text>
</comment>
<dbReference type="InterPro" id="IPR044666">
    <property type="entry name" value="Cyclophilin_A-like"/>
</dbReference>
<comment type="catalytic activity">
    <reaction evidence="1">
        <text>S-ubiquitinyl-[E2 ubiquitin-conjugating enzyme]-L-cysteine + [acceptor protein]-L-lysine = [E2 ubiquitin-conjugating enzyme]-L-cysteine + N(6)-ubiquitinyl-[acceptor protein]-L-lysine.</text>
        <dbReference type="EC" id="2.3.2.27"/>
    </reaction>
</comment>
<keyword evidence="15" id="KW-0539">Nucleus</keyword>
<evidence type="ECO:0000256" key="9">
    <source>
        <dbReference type="ARBA" id="ARBA00022728"/>
    </source>
</evidence>
<feature type="coiled-coil region" evidence="21">
    <location>
        <begin position="443"/>
        <end position="470"/>
    </location>
</feature>
<dbReference type="CDD" id="cd16663">
    <property type="entry name" value="RING-Ubox_PPIL2"/>
    <property type="match status" value="1"/>
</dbReference>
<accession>A0ABD2W348</accession>
<evidence type="ECO:0000256" key="4">
    <source>
        <dbReference type="ARBA" id="ARBA00007930"/>
    </source>
</evidence>
<comment type="caution">
    <text evidence="25">The sequence shown here is derived from an EMBL/GenBank/DDBJ whole genome shotgun (WGS) entry which is preliminary data.</text>
</comment>
<keyword evidence="8" id="KW-0808">Transferase</keyword>
<dbReference type="EMBL" id="JBJJXI010000137">
    <property type="protein sequence ID" value="KAL3387460.1"/>
    <property type="molecule type" value="Genomic_DNA"/>
</dbReference>
<dbReference type="InterPro" id="IPR020892">
    <property type="entry name" value="Cyclophilin-type_PPIase_CS"/>
</dbReference>
<comment type="function">
    <text evidence="16">Has a ubiquitin-protein ligase activity acting as an E3 ubiquitin protein ligase or as an ubiquitin-ubiquitin ligase promoting elongation of ubiquitin chains on substrates. By mediating 'Lys-48'-linked polyubiquitination of proteins could target them for proteasomal degradation. May also function as a chaperone, playing a role in transport to the cell membrane of BSG/Basigin for instance. Probable inactive PPIase with no peptidyl-prolyl cis-trans isomerase activity. As a component of the minor spliceosome, involved in the splicing of U12-type introns in pre-mRNAs.</text>
</comment>
<dbReference type="InterPro" id="IPR026951">
    <property type="entry name" value="PPIL2_U-box_dom"/>
</dbReference>
<evidence type="ECO:0000313" key="26">
    <source>
        <dbReference type="Proteomes" id="UP001627154"/>
    </source>
</evidence>
<evidence type="ECO:0000256" key="12">
    <source>
        <dbReference type="ARBA" id="ARBA00022990"/>
    </source>
</evidence>
<evidence type="ECO:0000256" key="17">
    <source>
        <dbReference type="ARBA" id="ARBA00061807"/>
    </source>
</evidence>
<keyword evidence="26" id="KW-1185">Reference proteome</keyword>
<keyword evidence="13 21" id="KW-0175">Coiled coil</keyword>
<keyword evidence="12" id="KW-0007">Acetylation</keyword>
<feature type="region of interest" description="Disordered" evidence="22">
    <location>
        <begin position="482"/>
        <end position="507"/>
    </location>
</feature>
<feature type="domain" description="U-box" evidence="24">
    <location>
        <begin position="40"/>
        <end position="113"/>
    </location>
</feature>
<keyword evidence="11" id="KW-0832">Ubl conjugation</keyword>
<dbReference type="SMART" id="SM00504">
    <property type="entry name" value="Ubox"/>
    <property type="match status" value="1"/>
</dbReference>
<dbReference type="PROSITE" id="PS00170">
    <property type="entry name" value="CSA_PPIASE_1"/>
    <property type="match status" value="1"/>
</dbReference>
<dbReference type="PROSITE" id="PS50072">
    <property type="entry name" value="CSA_PPIASE_2"/>
    <property type="match status" value="1"/>
</dbReference>
<dbReference type="FunFam" id="3.30.40.10:FF:000079">
    <property type="entry name" value="Peptidyl-prolyl cis-trans isomerase 2"/>
    <property type="match status" value="1"/>
</dbReference>
<evidence type="ECO:0000256" key="1">
    <source>
        <dbReference type="ARBA" id="ARBA00000900"/>
    </source>
</evidence>
<dbReference type="EC" id="2.3.2.27" evidence="5"/>
<dbReference type="PANTHER" id="PTHR45625">
    <property type="entry name" value="PEPTIDYL-PROLYL CIS-TRANS ISOMERASE-RELATED"/>
    <property type="match status" value="1"/>
</dbReference>
<dbReference type="PANTHER" id="PTHR45625:SF1">
    <property type="entry name" value="RING-TYPE E3 UBIQUITIN-PROTEIN LIGASE PPIL2"/>
    <property type="match status" value="1"/>
</dbReference>
<feature type="compositionally biased region" description="Polar residues" evidence="22">
    <location>
        <begin position="495"/>
        <end position="504"/>
    </location>
</feature>
<keyword evidence="14" id="KW-0508">mRNA splicing</keyword>
<dbReference type="GO" id="GO:0061630">
    <property type="term" value="F:ubiquitin protein ligase activity"/>
    <property type="evidence" value="ECO:0007669"/>
    <property type="project" value="UniProtKB-EC"/>
</dbReference>
<evidence type="ECO:0000256" key="19">
    <source>
        <dbReference type="ARBA" id="ARBA00078275"/>
    </source>
</evidence>
<evidence type="ECO:0000256" key="6">
    <source>
        <dbReference type="ARBA" id="ARBA00022499"/>
    </source>
</evidence>
<keyword evidence="6" id="KW-1017">Isopeptide bond</keyword>